<keyword evidence="2" id="KW-0808">Transferase</keyword>
<dbReference type="Proteomes" id="UP000078348">
    <property type="component" value="Unassembled WGS sequence"/>
</dbReference>
<dbReference type="SUPFAM" id="SSF55729">
    <property type="entry name" value="Acyl-CoA N-acyltransferases (Nat)"/>
    <property type="match status" value="1"/>
</dbReference>
<dbReference type="InterPro" id="IPR016181">
    <property type="entry name" value="Acyl_CoA_acyltransferase"/>
</dbReference>
<comment type="caution">
    <text evidence="2">The sequence shown here is derived from an EMBL/GenBank/DDBJ whole genome shotgun (WGS) entry which is preliminary data.</text>
</comment>
<name>A0A196SHP6_BLAHN</name>
<evidence type="ECO:0000313" key="3">
    <source>
        <dbReference type="Proteomes" id="UP000078348"/>
    </source>
</evidence>
<dbReference type="Gene3D" id="3.40.630.30">
    <property type="match status" value="1"/>
</dbReference>
<dbReference type="EMBL" id="LXWW01000115">
    <property type="protein sequence ID" value="OAO15831.1"/>
    <property type="molecule type" value="Genomic_DNA"/>
</dbReference>
<protein>
    <submittedName>
        <fullName evidence="2">GCN5-related N-acetyltransferase</fullName>
    </submittedName>
</protein>
<dbReference type="Pfam" id="PF00583">
    <property type="entry name" value="Acetyltransf_1"/>
    <property type="match status" value="1"/>
</dbReference>
<evidence type="ECO:0000259" key="1">
    <source>
        <dbReference type="PROSITE" id="PS51186"/>
    </source>
</evidence>
<evidence type="ECO:0000313" key="2">
    <source>
        <dbReference type="EMBL" id="OAO15831.1"/>
    </source>
</evidence>
<dbReference type="GO" id="GO:0016747">
    <property type="term" value="F:acyltransferase activity, transferring groups other than amino-acyl groups"/>
    <property type="evidence" value="ECO:0007669"/>
    <property type="project" value="InterPro"/>
</dbReference>
<organism evidence="2 3">
    <name type="scientific">Blastocystis sp. subtype 1 (strain ATCC 50177 / NandII)</name>
    <dbReference type="NCBI Taxonomy" id="478820"/>
    <lineage>
        <taxon>Eukaryota</taxon>
        <taxon>Sar</taxon>
        <taxon>Stramenopiles</taxon>
        <taxon>Bigyra</taxon>
        <taxon>Opalozoa</taxon>
        <taxon>Opalinata</taxon>
        <taxon>Blastocystidae</taxon>
        <taxon>Blastocystis</taxon>
    </lineage>
</organism>
<dbReference type="AlphaFoldDB" id="A0A196SHP6"/>
<dbReference type="PROSITE" id="PS51186">
    <property type="entry name" value="GNAT"/>
    <property type="match status" value="1"/>
</dbReference>
<keyword evidence="3" id="KW-1185">Reference proteome</keyword>
<sequence length="347" mass="39503">MFSFLRTAMDYIQSASGLKVKPRSAEVVEEEESEEFMKRVASSRKMHSPVARIPNTPLGNALQSYKQSLITARSFSVDKMSTALLEEDFVYALSTYCTQFTLQNGMEVLIRPILPCDIVRMREILSNGEISQMSLSLRFNTVTTGVKEHMLKYFTNVDYDSHFAVSALVKDKGVWKGVATARIIEDADMEGLAEWAAIVLDDYHGMGIGSSLLYYISQMASHFCLRQLCAIVHSDNYPVLHWMKKLNSTQELMHDCRYWVFNVPIADSWILNDEVRLRIVNAASGKGFIEEECMNEVRKSVQSLNSAQYLYDGEEDPRKVGLKRDCKERRAPVVSFVSSFEDDIDLF</sequence>
<gene>
    <name evidence="2" type="ORF">AV274_2453</name>
</gene>
<proteinExistence type="predicted"/>
<dbReference type="OrthoDB" id="10400480at2759"/>
<reference evidence="2 3" key="1">
    <citation type="submission" date="2016-05" db="EMBL/GenBank/DDBJ databases">
        <title>Nuclear genome of Blastocystis sp. subtype 1 NandII.</title>
        <authorList>
            <person name="Gentekaki E."/>
            <person name="Curtis B."/>
            <person name="Stairs C."/>
            <person name="Eme L."/>
            <person name="Herman E."/>
            <person name="Klimes V."/>
            <person name="Arias M.C."/>
            <person name="Elias M."/>
            <person name="Hilliou F."/>
            <person name="Klute M."/>
            <person name="Malik S.-B."/>
            <person name="Pightling A."/>
            <person name="Rachubinski R."/>
            <person name="Salas D."/>
            <person name="Schlacht A."/>
            <person name="Suga H."/>
            <person name="Archibald J."/>
            <person name="Ball S.G."/>
            <person name="Clark G."/>
            <person name="Dacks J."/>
            <person name="Van Der Giezen M."/>
            <person name="Tsaousis A."/>
            <person name="Roger A."/>
        </authorList>
    </citation>
    <scope>NUCLEOTIDE SEQUENCE [LARGE SCALE GENOMIC DNA]</scope>
    <source>
        <strain evidence="3">ATCC 50177 / NandII</strain>
    </source>
</reference>
<dbReference type="InterPro" id="IPR000182">
    <property type="entry name" value="GNAT_dom"/>
</dbReference>
<feature type="domain" description="N-acetyltransferase" evidence="1">
    <location>
        <begin position="108"/>
        <end position="311"/>
    </location>
</feature>
<accession>A0A196SHP6</accession>